<dbReference type="SMART" id="SM00320">
    <property type="entry name" value="WD40"/>
    <property type="match status" value="6"/>
</dbReference>
<dbReference type="GO" id="GO:0005782">
    <property type="term" value="C:peroxisomal matrix"/>
    <property type="evidence" value="ECO:0007669"/>
    <property type="project" value="UniProtKB-SubCell"/>
</dbReference>
<dbReference type="PROSITE" id="PS50294">
    <property type="entry name" value="WD_REPEATS_REGION"/>
    <property type="match status" value="3"/>
</dbReference>
<keyword evidence="5 11" id="KW-0853">WD repeat</keyword>
<evidence type="ECO:0000256" key="1">
    <source>
        <dbReference type="ARBA" id="ARBA00004253"/>
    </source>
</evidence>
<evidence type="ECO:0000256" key="10">
    <source>
        <dbReference type="ARBA" id="ARBA00032565"/>
    </source>
</evidence>
<reference evidence="12" key="1">
    <citation type="journal article" date="2021" name="Genome Biol. Evol.">
        <title>A High-Quality Reference Genome for a Parasitic Bivalve with Doubly Uniparental Inheritance (Bivalvia: Unionida).</title>
        <authorList>
            <person name="Smith C.H."/>
        </authorList>
    </citation>
    <scope>NUCLEOTIDE SEQUENCE</scope>
    <source>
        <strain evidence="12">CHS0354</strain>
    </source>
</reference>
<evidence type="ECO:0000256" key="6">
    <source>
        <dbReference type="ARBA" id="ARBA00022737"/>
    </source>
</evidence>
<feature type="repeat" description="WD" evidence="11">
    <location>
        <begin position="100"/>
        <end position="143"/>
    </location>
</feature>
<keyword evidence="8" id="KW-0576">Peroxisome</keyword>
<feature type="repeat" description="WD" evidence="11">
    <location>
        <begin position="232"/>
        <end position="267"/>
    </location>
</feature>
<dbReference type="GO" id="GO:0005829">
    <property type="term" value="C:cytosol"/>
    <property type="evidence" value="ECO:0007669"/>
    <property type="project" value="UniProtKB-SubCell"/>
</dbReference>
<comment type="similarity">
    <text evidence="9">Belongs to the WD repeat peroxin-7 family.</text>
</comment>
<organism evidence="12 13">
    <name type="scientific">Potamilus streckersoni</name>
    <dbReference type="NCBI Taxonomy" id="2493646"/>
    <lineage>
        <taxon>Eukaryota</taxon>
        <taxon>Metazoa</taxon>
        <taxon>Spiralia</taxon>
        <taxon>Lophotrochozoa</taxon>
        <taxon>Mollusca</taxon>
        <taxon>Bivalvia</taxon>
        <taxon>Autobranchia</taxon>
        <taxon>Heteroconchia</taxon>
        <taxon>Palaeoheterodonta</taxon>
        <taxon>Unionida</taxon>
        <taxon>Unionoidea</taxon>
        <taxon>Unionidae</taxon>
        <taxon>Ambleminae</taxon>
        <taxon>Lampsilini</taxon>
        <taxon>Potamilus</taxon>
    </lineage>
</organism>
<keyword evidence="4" id="KW-0963">Cytoplasm</keyword>
<dbReference type="PROSITE" id="PS00678">
    <property type="entry name" value="WD_REPEATS_1"/>
    <property type="match status" value="3"/>
</dbReference>
<keyword evidence="3" id="KW-0813">Transport</keyword>
<dbReference type="Pfam" id="PF00400">
    <property type="entry name" value="WD40"/>
    <property type="match status" value="4"/>
</dbReference>
<dbReference type="InterPro" id="IPR036322">
    <property type="entry name" value="WD40_repeat_dom_sf"/>
</dbReference>
<gene>
    <name evidence="12" type="ORF">CHS0354_007426</name>
</gene>
<keyword evidence="6" id="KW-0677">Repeat</keyword>
<reference evidence="12" key="3">
    <citation type="submission" date="2023-05" db="EMBL/GenBank/DDBJ databases">
        <authorList>
            <person name="Smith C.H."/>
        </authorList>
    </citation>
    <scope>NUCLEOTIDE SEQUENCE</scope>
    <source>
        <strain evidence="12">CHS0354</strain>
        <tissue evidence="12">Mantle</tissue>
    </source>
</reference>
<comment type="caution">
    <text evidence="12">The sequence shown here is derived from an EMBL/GenBank/DDBJ whole genome shotgun (WGS) entry which is preliminary data.</text>
</comment>
<dbReference type="Gene3D" id="2.130.10.10">
    <property type="entry name" value="YVTN repeat-like/Quinoprotein amine dehydrogenase"/>
    <property type="match status" value="1"/>
</dbReference>
<dbReference type="GO" id="GO:0005053">
    <property type="term" value="F:peroxisome matrix targeting signal-2 binding"/>
    <property type="evidence" value="ECO:0007669"/>
    <property type="project" value="InterPro"/>
</dbReference>
<dbReference type="PANTHER" id="PTHR46027:SF1">
    <property type="entry name" value="PEROXISOMAL TARGETING SIGNAL 2 RECEPTOR"/>
    <property type="match status" value="1"/>
</dbReference>
<sequence>MTLSFRTIGKHGYAVEYSPYFHQRLACTTSQYYGLAGSGTLFILDSTPGGFLLVQAYDWNDGLFDVTWAENNENLIITGAGDGSLLLFDVAQSKGPLKAWKEHTKEVNSVDWSQTRDEHLVLSGSWDTLIKMWDIGRNQSLCTFVGHEYIVYSVVWSPHIPGCFASASGDHTLRIWDARQPQFARTVIPAHNAEVLTCDWCKYDKNMIFSGGVDSLIRGWDLRNTRQCAVELSGHQYAVRRIKTYPFDGQILGSCSYDFTVRLWDIRQPHHLDCIQHHKEFVYGLDFNVHKPGLVADCGWDELVHEYSPQCLLPR</sequence>
<evidence type="ECO:0000256" key="3">
    <source>
        <dbReference type="ARBA" id="ARBA00022448"/>
    </source>
</evidence>
<dbReference type="InterPro" id="IPR020472">
    <property type="entry name" value="WD40_PAC1"/>
</dbReference>
<feature type="repeat" description="WD" evidence="11">
    <location>
        <begin position="188"/>
        <end position="230"/>
    </location>
</feature>
<evidence type="ECO:0000256" key="7">
    <source>
        <dbReference type="ARBA" id="ARBA00022927"/>
    </source>
</evidence>
<accession>A0AAE0SV69</accession>
<evidence type="ECO:0000256" key="9">
    <source>
        <dbReference type="ARBA" id="ARBA00024017"/>
    </source>
</evidence>
<keyword evidence="7" id="KW-0653">Protein transport</keyword>
<proteinExistence type="inferred from homology"/>
<dbReference type="PRINTS" id="PR00320">
    <property type="entry name" value="GPROTEINBRPT"/>
</dbReference>
<evidence type="ECO:0000313" key="12">
    <source>
        <dbReference type="EMBL" id="KAK3598822.1"/>
    </source>
</evidence>
<protein>
    <recommendedName>
        <fullName evidence="10">Peroxin-7</fullName>
    </recommendedName>
</protein>
<dbReference type="InterPro" id="IPR019775">
    <property type="entry name" value="WD40_repeat_CS"/>
</dbReference>
<evidence type="ECO:0000256" key="5">
    <source>
        <dbReference type="ARBA" id="ARBA00022574"/>
    </source>
</evidence>
<dbReference type="PANTHER" id="PTHR46027">
    <property type="entry name" value="PEROXISOMAL TARGETING SIGNAL 2 RECEPTOR"/>
    <property type="match status" value="1"/>
</dbReference>
<dbReference type="InterPro" id="IPR015943">
    <property type="entry name" value="WD40/YVTN_repeat-like_dom_sf"/>
</dbReference>
<dbReference type="Proteomes" id="UP001195483">
    <property type="component" value="Unassembled WGS sequence"/>
</dbReference>
<name>A0AAE0SV69_9BIVA</name>
<dbReference type="PROSITE" id="PS50082">
    <property type="entry name" value="WD_REPEATS_2"/>
    <property type="match status" value="4"/>
</dbReference>
<evidence type="ECO:0000313" key="13">
    <source>
        <dbReference type="Proteomes" id="UP001195483"/>
    </source>
</evidence>
<evidence type="ECO:0000256" key="2">
    <source>
        <dbReference type="ARBA" id="ARBA00004514"/>
    </source>
</evidence>
<evidence type="ECO:0000256" key="4">
    <source>
        <dbReference type="ARBA" id="ARBA00022490"/>
    </source>
</evidence>
<reference evidence="12" key="2">
    <citation type="journal article" date="2021" name="Genome Biol. Evol.">
        <title>Developing a high-quality reference genome for a parasitic bivalve with doubly uniparental inheritance (Bivalvia: Unionida).</title>
        <authorList>
            <person name="Smith C.H."/>
        </authorList>
    </citation>
    <scope>NUCLEOTIDE SEQUENCE</scope>
    <source>
        <strain evidence="12">CHS0354</strain>
        <tissue evidence="12">Mantle</tissue>
    </source>
</reference>
<feature type="repeat" description="WD" evidence="11">
    <location>
        <begin position="144"/>
        <end position="186"/>
    </location>
</feature>
<dbReference type="GO" id="GO:0016558">
    <property type="term" value="P:protein import into peroxisome matrix"/>
    <property type="evidence" value="ECO:0007669"/>
    <property type="project" value="InterPro"/>
</dbReference>
<evidence type="ECO:0000256" key="11">
    <source>
        <dbReference type="PROSITE-ProRule" id="PRU00221"/>
    </source>
</evidence>
<dbReference type="AlphaFoldDB" id="A0AAE0SV69"/>
<evidence type="ECO:0000256" key="8">
    <source>
        <dbReference type="ARBA" id="ARBA00023140"/>
    </source>
</evidence>
<dbReference type="EMBL" id="JAEAOA010000511">
    <property type="protein sequence ID" value="KAK3598822.1"/>
    <property type="molecule type" value="Genomic_DNA"/>
</dbReference>
<dbReference type="InterPro" id="IPR001680">
    <property type="entry name" value="WD40_rpt"/>
</dbReference>
<keyword evidence="13" id="KW-1185">Reference proteome</keyword>
<dbReference type="InterPro" id="IPR044536">
    <property type="entry name" value="PEX7"/>
</dbReference>
<comment type="subcellular location">
    <subcellularLocation>
        <location evidence="2">Cytoplasm</location>
        <location evidence="2">Cytosol</location>
    </subcellularLocation>
    <subcellularLocation>
        <location evidence="1">Peroxisome matrix</location>
    </subcellularLocation>
</comment>
<dbReference type="SUPFAM" id="SSF50978">
    <property type="entry name" value="WD40 repeat-like"/>
    <property type="match status" value="1"/>
</dbReference>